<evidence type="ECO:0000313" key="2">
    <source>
        <dbReference type="EMBL" id="GMS94351.1"/>
    </source>
</evidence>
<dbReference type="Proteomes" id="UP001432027">
    <property type="component" value="Unassembled WGS sequence"/>
</dbReference>
<keyword evidence="1" id="KW-0812">Transmembrane</keyword>
<reference evidence="2" key="1">
    <citation type="submission" date="2023-10" db="EMBL/GenBank/DDBJ databases">
        <title>Genome assembly of Pristionchus species.</title>
        <authorList>
            <person name="Yoshida K."/>
            <person name="Sommer R.J."/>
        </authorList>
    </citation>
    <scope>NUCLEOTIDE SEQUENCE</scope>
    <source>
        <strain evidence="2">RS0144</strain>
    </source>
</reference>
<dbReference type="InterPro" id="IPR053220">
    <property type="entry name" value="Nematode_rcpt-like_serp_H"/>
</dbReference>
<accession>A0AAV5TJ49</accession>
<feature type="transmembrane region" description="Helical" evidence="1">
    <location>
        <begin position="16"/>
        <end position="38"/>
    </location>
</feature>
<dbReference type="AlphaFoldDB" id="A0AAV5TJ49"/>
<dbReference type="InterPro" id="IPR019422">
    <property type="entry name" value="7TM_GPCR_serpentine_rcpt_Srh"/>
</dbReference>
<protein>
    <recommendedName>
        <fullName evidence="4">G protein-coupled receptor</fullName>
    </recommendedName>
</protein>
<keyword evidence="1" id="KW-0472">Membrane</keyword>
<dbReference type="EMBL" id="BTSX01000004">
    <property type="protein sequence ID" value="GMS94351.1"/>
    <property type="molecule type" value="Genomic_DNA"/>
</dbReference>
<gene>
    <name evidence="2" type="ORF">PENTCL1PPCAC_16526</name>
</gene>
<feature type="transmembrane region" description="Helical" evidence="1">
    <location>
        <begin position="121"/>
        <end position="145"/>
    </location>
</feature>
<keyword evidence="1" id="KW-1133">Transmembrane helix</keyword>
<proteinExistence type="predicted"/>
<evidence type="ECO:0008006" key="4">
    <source>
        <dbReference type="Google" id="ProtNLM"/>
    </source>
</evidence>
<keyword evidence="3" id="KW-1185">Reference proteome</keyword>
<evidence type="ECO:0000256" key="1">
    <source>
        <dbReference type="SAM" id="Phobius"/>
    </source>
</evidence>
<sequence length="215" mass="24050">FLTPGSRYLLKPRTRVAGFIVVLILNPLYVTICLDISFRPAGTVHEYQKSLSSEWSQDLIDRADCVDSHRILAFAGSSAVLLPGVLLFIFAISAHTLAQLQKSSAISDKMREFHRTMTKVLMFQAAVPQIFIVIPLTGCFGTFLLRINGMLILPLCLTIISAHSFLHSLALLSTTPIYRHTIMRFFGRCILKMVCTSEASFLIRNSEISSRVSQR</sequence>
<comment type="caution">
    <text evidence="2">The sequence shown here is derived from an EMBL/GenBank/DDBJ whole genome shotgun (WGS) entry which is preliminary data.</text>
</comment>
<organism evidence="2 3">
    <name type="scientific">Pristionchus entomophagus</name>
    <dbReference type="NCBI Taxonomy" id="358040"/>
    <lineage>
        <taxon>Eukaryota</taxon>
        <taxon>Metazoa</taxon>
        <taxon>Ecdysozoa</taxon>
        <taxon>Nematoda</taxon>
        <taxon>Chromadorea</taxon>
        <taxon>Rhabditida</taxon>
        <taxon>Rhabditina</taxon>
        <taxon>Diplogasteromorpha</taxon>
        <taxon>Diplogasteroidea</taxon>
        <taxon>Neodiplogasteridae</taxon>
        <taxon>Pristionchus</taxon>
    </lineage>
</organism>
<feature type="non-terminal residue" evidence="2">
    <location>
        <position position="1"/>
    </location>
</feature>
<name>A0AAV5TJ49_9BILA</name>
<feature type="transmembrane region" description="Helical" evidence="1">
    <location>
        <begin position="151"/>
        <end position="178"/>
    </location>
</feature>
<dbReference type="Pfam" id="PF10318">
    <property type="entry name" value="7TM_GPCR_Srh"/>
    <property type="match status" value="1"/>
</dbReference>
<feature type="transmembrane region" description="Helical" evidence="1">
    <location>
        <begin position="80"/>
        <end position="100"/>
    </location>
</feature>
<evidence type="ECO:0000313" key="3">
    <source>
        <dbReference type="Proteomes" id="UP001432027"/>
    </source>
</evidence>
<dbReference type="PANTHER" id="PTHR22941">
    <property type="entry name" value="SERPENTINE RECEPTOR"/>
    <property type="match status" value="1"/>
</dbReference>
<dbReference type="PANTHER" id="PTHR22941:SF26">
    <property type="entry name" value="SERPENTINE RECEPTOR, CLASS H"/>
    <property type="match status" value="1"/>
</dbReference>